<dbReference type="RefSeq" id="WP_147893782.1">
    <property type="nucleotide sequence ID" value="NZ_BAAANR010000001.1"/>
</dbReference>
<protein>
    <submittedName>
        <fullName evidence="1">Uncharacterized protein</fullName>
    </submittedName>
</protein>
<evidence type="ECO:0000313" key="1">
    <source>
        <dbReference type="EMBL" id="TXK13101.1"/>
    </source>
</evidence>
<dbReference type="AlphaFoldDB" id="A0A5C8I4K1"/>
<gene>
    <name evidence="1" type="ORF">FVP77_06660</name>
</gene>
<dbReference type="Proteomes" id="UP000321034">
    <property type="component" value="Unassembled WGS sequence"/>
</dbReference>
<dbReference type="OrthoDB" id="9801824at2"/>
<accession>A0A5C8I4K1</accession>
<comment type="caution">
    <text evidence="1">The sequence shown here is derived from an EMBL/GenBank/DDBJ whole genome shotgun (WGS) entry which is preliminary data.</text>
</comment>
<evidence type="ECO:0000313" key="2">
    <source>
        <dbReference type="Proteomes" id="UP000321034"/>
    </source>
</evidence>
<proteinExistence type="predicted"/>
<dbReference type="EMBL" id="VRSV01000001">
    <property type="protein sequence ID" value="TXK13101.1"/>
    <property type="molecule type" value="Genomic_DNA"/>
</dbReference>
<name>A0A5C8I4K1_9MICO</name>
<organism evidence="1 2">
    <name type="scientific">Microbacterium hatanonis</name>
    <dbReference type="NCBI Taxonomy" id="404366"/>
    <lineage>
        <taxon>Bacteria</taxon>
        <taxon>Bacillati</taxon>
        <taxon>Actinomycetota</taxon>
        <taxon>Actinomycetes</taxon>
        <taxon>Micrococcales</taxon>
        <taxon>Microbacteriaceae</taxon>
        <taxon>Microbacterium</taxon>
    </lineage>
</organism>
<sequence>MPLSPTFAMLPDTPDSRLLAELSSYSDDLSEAGDAIKQALEAGHESPLRQPLTSYAVVAYVRVFAHSNVRSGLLAHVPVPPDLVETHDMIRGYRNTTIAHSQSELSMSLPLASLTTEGTVRQVVPITIRHNLPRTAARRIAETVDRMSALVSELIKPLAERLTAEYRHASPAAIAGWPVPDFDHERADRFTAQSRRRRQPRFVACWDVDVEPVDVRGHAV</sequence>
<reference evidence="1 2" key="1">
    <citation type="submission" date="2019-08" db="EMBL/GenBank/DDBJ databases">
        <authorList>
            <person name="Dong K."/>
        </authorList>
    </citation>
    <scope>NUCLEOTIDE SEQUENCE [LARGE SCALE GENOMIC DNA]</scope>
    <source>
        <strain evidence="1 2">JCM14558</strain>
    </source>
</reference>
<keyword evidence="2" id="KW-1185">Reference proteome</keyword>